<dbReference type="RefSeq" id="WP_166313728.1">
    <property type="nucleotide sequence ID" value="NZ_CP049866.1"/>
</dbReference>
<evidence type="ECO:0000313" key="2">
    <source>
        <dbReference type="EMBL" id="QIK74161.1"/>
    </source>
</evidence>
<keyword evidence="3" id="KW-1185">Reference proteome</keyword>
<keyword evidence="1" id="KW-0812">Transmembrane</keyword>
<feature type="transmembrane region" description="Helical" evidence="1">
    <location>
        <begin position="12"/>
        <end position="32"/>
    </location>
</feature>
<feature type="transmembrane region" description="Helical" evidence="1">
    <location>
        <begin position="63"/>
        <end position="79"/>
    </location>
</feature>
<dbReference type="AlphaFoldDB" id="A0A6G7YBY5"/>
<dbReference type="EMBL" id="CP049866">
    <property type="protein sequence ID" value="QIK74161.1"/>
    <property type="molecule type" value="Genomic_DNA"/>
</dbReference>
<gene>
    <name evidence="2" type="ORF">G7071_00625</name>
</gene>
<accession>A0A6G7YBY5</accession>
<name>A0A6G7YBY5_9ACTN</name>
<feature type="transmembrane region" description="Helical" evidence="1">
    <location>
        <begin position="91"/>
        <end position="111"/>
    </location>
</feature>
<organism evidence="2 3">
    <name type="scientific">Nocardioides piscis</name>
    <dbReference type="NCBI Taxonomy" id="2714938"/>
    <lineage>
        <taxon>Bacteria</taxon>
        <taxon>Bacillati</taxon>
        <taxon>Actinomycetota</taxon>
        <taxon>Actinomycetes</taxon>
        <taxon>Propionibacteriales</taxon>
        <taxon>Nocardioidaceae</taxon>
        <taxon>Nocardioides</taxon>
    </lineage>
</organism>
<protein>
    <submittedName>
        <fullName evidence="2">Uncharacterized protein</fullName>
    </submittedName>
</protein>
<keyword evidence="1" id="KW-1133">Transmembrane helix</keyword>
<dbReference type="PROSITE" id="PS51257">
    <property type="entry name" value="PROKAR_LIPOPROTEIN"/>
    <property type="match status" value="1"/>
</dbReference>
<evidence type="ECO:0000313" key="3">
    <source>
        <dbReference type="Proteomes" id="UP000502035"/>
    </source>
</evidence>
<sequence>MSEPVREPGAGALGPLTVLGLLVAGAACGAAATLVHRWGWGLAIGLFAAVLGVVALPAGSRRLAFAAGWMAAVGLALWPRPEGDYLIAADAVGYALLIASFGVFLVALVTLPGRGSPTPRDGDDQGEVGRRT</sequence>
<feature type="transmembrane region" description="Helical" evidence="1">
    <location>
        <begin position="38"/>
        <end position="56"/>
    </location>
</feature>
<proteinExistence type="predicted"/>
<dbReference type="KEGG" id="npi:G7071_00625"/>
<evidence type="ECO:0000256" key="1">
    <source>
        <dbReference type="SAM" id="Phobius"/>
    </source>
</evidence>
<keyword evidence="1" id="KW-0472">Membrane</keyword>
<reference evidence="2 3" key="1">
    <citation type="submission" date="2020-03" db="EMBL/GenBank/DDBJ databases">
        <title>Nocardioides sp. nov., isolated from fish.</title>
        <authorList>
            <person name="Hyun D.-W."/>
            <person name="Bae J.-W."/>
        </authorList>
    </citation>
    <scope>NUCLEOTIDE SEQUENCE [LARGE SCALE GENOMIC DNA]</scope>
    <source>
        <strain evidence="2 3">HDW12A</strain>
    </source>
</reference>
<dbReference type="Proteomes" id="UP000502035">
    <property type="component" value="Chromosome"/>
</dbReference>